<dbReference type="InterPro" id="IPR023313">
    <property type="entry name" value="UBQ-conjugating_AS"/>
</dbReference>
<protein>
    <recommendedName>
        <fullName evidence="6">UBC core domain-containing protein</fullName>
    </recommendedName>
</protein>
<dbReference type="EMBL" id="JACBKZ010000010">
    <property type="protein sequence ID" value="KAF5939972.1"/>
    <property type="molecule type" value="Genomic_DNA"/>
</dbReference>
<evidence type="ECO:0000256" key="5">
    <source>
        <dbReference type="SAM" id="MobiDB-lite"/>
    </source>
</evidence>
<evidence type="ECO:0000256" key="4">
    <source>
        <dbReference type="RuleBase" id="RU362109"/>
    </source>
</evidence>
<keyword evidence="4" id="KW-0547">Nucleotide-binding</keyword>
<dbReference type="InterPro" id="IPR000608">
    <property type="entry name" value="UBC"/>
</dbReference>
<dbReference type="SMART" id="SM00212">
    <property type="entry name" value="UBCc"/>
    <property type="match status" value="1"/>
</dbReference>
<dbReference type="PANTHER" id="PTHR24067">
    <property type="entry name" value="UBIQUITIN-CONJUGATING ENZYME E2"/>
    <property type="match status" value="1"/>
</dbReference>
<reference evidence="7 8" key="2">
    <citation type="submission" date="2020-07" db="EMBL/GenBank/DDBJ databases">
        <title>Genome assembly of wild tea tree DASZ reveals pedigree and selection history of tea varieties.</title>
        <authorList>
            <person name="Zhang W."/>
        </authorList>
    </citation>
    <scope>NUCLEOTIDE SEQUENCE [LARGE SCALE GENOMIC DNA]</scope>
    <source>
        <strain evidence="8">cv. G240</strain>
        <tissue evidence="7">Leaf</tissue>
    </source>
</reference>
<evidence type="ECO:0000256" key="1">
    <source>
        <dbReference type="ARBA" id="ARBA00022679"/>
    </source>
</evidence>
<dbReference type="Pfam" id="PF00179">
    <property type="entry name" value="UQ_con"/>
    <property type="match status" value="1"/>
</dbReference>
<keyword evidence="4" id="KW-0067">ATP-binding</keyword>
<dbReference type="PROSITE" id="PS00183">
    <property type="entry name" value="UBC_1"/>
    <property type="match status" value="1"/>
</dbReference>
<dbReference type="InterPro" id="IPR016135">
    <property type="entry name" value="UBQ-conjugating_enzyme/RWD"/>
</dbReference>
<evidence type="ECO:0000256" key="3">
    <source>
        <dbReference type="PROSITE-ProRule" id="PRU10133"/>
    </source>
</evidence>
<gene>
    <name evidence="7" type="ORF">HYC85_021139</name>
</gene>
<dbReference type="InterPro" id="IPR050113">
    <property type="entry name" value="Ub_conjugating_enzyme"/>
</dbReference>
<evidence type="ECO:0000313" key="7">
    <source>
        <dbReference type="EMBL" id="KAF5939972.1"/>
    </source>
</evidence>
<dbReference type="SUPFAM" id="SSF54495">
    <property type="entry name" value="UBC-like"/>
    <property type="match status" value="1"/>
</dbReference>
<dbReference type="PROSITE" id="PS50127">
    <property type="entry name" value="UBC_2"/>
    <property type="match status" value="1"/>
</dbReference>
<dbReference type="GO" id="GO:0005524">
    <property type="term" value="F:ATP binding"/>
    <property type="evidence" value="ECO:0007669"/>
    <property type="project" value="UniProtKB-UniRule"/>
</dbReference>
<dbReference type="CDD" id="cd23804">
    <property type="entry name" value="UBCc_UBE2S"/>
    <property type="match status" value="1"/>
</dbReference>
<organism evidence="7 8">
    <name type="scientific">Camellia sinensis</name>
    <name type="common">Tea plant</name>
    <name type="synonym">Thea sinensis</name>
    <dbReference type="NCBI Taxonomy" id="4442"/>
    <lineage>
        <taxon>Eukaryota</taxon>
        <taxon>Viridiplantae</taxon>
        <taxon>Streptophyta</taxon>
        <taxon>Embryophyta</taxon>
        <taxon>Tracheophyta</taxon>
        <taxon>Spermatophyta</taxon>
        <taxon>Magnoliopsida</taxon>
        <taxon>eudicotyledons</taxon>
        <taxon>Gunneridae</taxon>
        <taxon>Pentapetalae</taxon>
        <taxon>asterids</taxon>
        <taxon>Ericales</taxon>
        <taxon>Theaceae</taxon>
        <taxon>Camellia</taxon>
    </lineage>
</organism>
<keyword evidence="8" id="KW-1185">Reference proteome</keyword>
<accession>A0A7J7GGS7</accession>
<evidence type="ECO:0000313" key="8">
    <source>
        <dbReference type="Proteomes" id="UP000593564"/>
    </source>
</evidence>
<dbReference type="GO" id="GO:0016740">
    <property type="term" value="F:transferase activity"/>
    <property type="evidence" value="ECO:0007669"/>
    <property type="project" value="UniProtKB-KW"/>
</dbReference>
<feature type="domain" description="UBC core" evidence="6">
    <location>
        <begin position="23"/>
        <end position="170"/>
    </location>
</feature>
<reference evidence="8" key="1">
    <citation type="journal article" date="2020" name="Nat. Commun.">
        <title>Genome assembly of wild tea tree DASZ reveals pedigree and selection history of tea varieties.</title>
        <authorList>
            <person name="Zhang W."/>
            <person name="Zhang Y."/>
            <person name="Qiu H."/>
            <person name="Guo Y."/>
            <person name="Wan H."/>
            <person name="Zhang X."/>
            <person name="Scossa F."/>
            <person name="Alseekh S."/>
            <person name="Zhang Q."/>
            <person name="Wang P."/>
            <person name="Xu L."/>
            <person name="Schmidt M.H."/>
            <person name="Jia X."/>
            <person name="Li D."/>
            <person name="Zhu A."/>
            <person name="Guo F."/>
            <person name="Chen W."/>
            <person name="Ni D."/>
            <person name="Usadel B."/>
            <person name="Fernie A.R."/>
            <person name="Wen W."/>
        </authorList>
    </citation>
    <scope>NUCLEOTIDE SEQUENCE [LARGE SCALE GENOMIC DNA]</scope>
    <source>
        <strain evidence="8">cv. G240</strain>
    </source>
</reference>
<comment type="caution">
    <text evidence="7">The sequence shown here is derived from an EMBL/GenBank/DDBJ whole genome shotgun (WGS) entry which is preliminary data.</text>
</comment>
<feature type="active site" description="Glycyl thioester intermediate" evidence="3">
    <location>
        <position position="107"/>
    </location>
</feature>
<dbReference type="Gene3D" id="3.10.110.10">
    <property type="entry name" value="Ubiquitin Conjugating Enzyme"/>
    <property type="match status" value="1"/>
</dbReference>
<keyword evidence="1" id="KW-0808">Transferase</keyword>
<evidence type="ECO:0000259" key="6">
    <source>
        <dbReference type="PROSITE" id="PS50127"/>
    </source>
</evidence>
<evidence type="ECO:0000256" key="2">
    <source>
        <dbReference type="ARBA" id="ARBA00022786"/>
    </source>
</evidence>
<dbReference type="AlphaFoldDB" id="A0A7J7GGS7"/>
<feature type="region of interest" description="Disordered" evidence="5">
    <location>
        <begin position="201"/>
        <end position="237"/>
    </location>
</feature>
<sequence>MEGLNLNELDCKTYATNENLPPNVIKQLAKKLKNLDETPPEGIKVGVNDDDFSIIYADIEGPAGTPYENGVFRMKLILSHDFPHSPPKGYFLTKIFHPNIATNGEICVNTLKKDWNPSLGLRHVLIAGKMLLENYEEYARHARLYTGIHALKQKPKFKSGAISESTTALNVDQSNTSVLSVDEKKASSGAALPLPSPLASTTTFTKGGNGQDQPASALNSTTETRVSSDSVAAPPPTGSAISSTCLYFSLSKDLLFVLNAWIWAAL</sequence>
<name>A0A7J7GGS7_CAMSI</name>
<keyword evidence="2 4" id="KW-0833">Ubl conjugation pathway</keyword>
<comment type="similarity">
    <text evidence="4">Belongs to the ubiquitin-conjugating enzyme family.</text>
</comment>
<feature type="compositionally biased region" description="Polar residues" evidence="5">
    <location>
        <begin position="201"/>
        <end position="230"/>
    </location>
</feature>
<dbReference type="Proteomes" id="UP000593564">
    <property type="component" value="Unassembled WGS sequence"/>
</dbReference>
<proteinExistence type="inferred from homology"/>